<comment type="function">
    <text evidence="2">Counteracts the endogenous Pycsar antiviral defense system. Phosphodiesterase that enables metal-dependent hydrolysis of host cyclic nucleotide Pycsar defense signals such as cCMP and cUMP.</text>
</comment>
<keyword evidence="6" id="KW-1185">Reference proteome</keyword>
<evidence type="ECO:0000313" key="5">
    <source>
        <dbReference type="EMBL" id="RNB92537.1"/>
    </source>
</evidence>
<proteinExistence type="predicted"/>
<protein>
    <submittedName>
        <fullName evidence="5">MBL fold metallo-hydrolase</fullName>
    </submittedName>
</protein>
<evidence type="ECO:0000256" key="2">
    <source>
        <dbReference type="ARBA" id="ARBA00034301"/>
    </source>
</evidence>
<dbReference type="SUPFAM" id="SSF56281">
    <property type="entry name" value="Metallo-hydrolase/oxidoreductase"/>
    <property type="match status" value="1"/>
</dbReference>
<dbReference type="InterPro" id="IPR050114">
    <property type="entry name" value="UPF0173_UPF0282_UlaG_hydrolase"/>
</dbReference>
<evidence type="ECO:0000313" key="6">
    <source>
        <dbReference type="Proteomes" id="UP000271031"/>
    </source>
</evidence>
<accession>A0A3M8DZW9</accession>
<keyword evidence="5" id="KW-0378">Hydrolase</keyword>
<dbReference type="Proteomes" id="UP000271031">
    <property type="component" value="Unassembled WGS sequence"/>
</dbReference>
<organism evidence="5 6">
    <name type="scientific">Brevibacillus fluminis</name>
    <dbReference type="NCBI Taxonomy" id="511487"/>
    <lineage>
        <taxon>Bacteria</taxon>
        <taxon>Bacillati</taxon>
        <taxon>Bacillota</taxon>
        <taxon>Bacilli</taxon>
        <taxon>Bacillales</taxon>
        <taxon>Paenibacillaceae</taxon>
        <taxon>Brevibacillus</taxon>
    </lineage>
</organism>
<dbReference type="GO" id="GO:0016787">
    <property type="term" value="F:hydrolase activity"/>
    <property type="evidence" value="ECO:0007669"/>
    <property type="project" value="UniProtKB-KW"/>
</dbReference>
<dbReference type="RefSeq" id="WP_122916242.1">
    <property type="nucleotide sequence ID" value="NZ_RHHQ01000003.1"/>
</dbReference>
<name>A0A3M8DZW9_9BACL</name>
<feature type="domain" description="Metallo-beta-lactamase" evidence="4">
    <location>
        <begin position="20"/>
        <end position="210"/>
    </location>
</feature>
<comment type="catalytic activity">
    <reaction evidence="3">
        <text>3',5'-cyclic UMP + H2O = UMP + H(+)</text>
        <dbReference type="Rhea" id="RHEA:70575"/>
        <dbReference type="ChEBI" id="CHEBI:15377"/>
        <dbReference type="ChEBI" id="CHEBI:15378"/>
        <dbReference type="ChEBI" id="CHEBI:57865"/>
        <dbReference type="ChEBI" id="CHEBI:184387"/>
    </reaction>
    <physiologicalReaction direction="left-to-right" evidence="3">
        <dbReference type="Rhea" id="RHEA:70576"/>
    </physiologicalReaction>
</comment>
<dbReference type="OrthoDB" id="9800061at2"/>
<dbReference type="InterPro" id="IPR001279">
    <property type="entry name" value="Metallo-B-lactamas"/>
</dbReference>
<gene>
    <name evidence="5" type="ORF">EDM56_02250</name>
</gene>
<evidence type="ECO:0000256" key="3">
    <source>
        <dbReference type="ARBA" id="ARBA00048505"/>
    </source>
</evidence>
<evidence type="ECO:0000259" key="4">
    <source>
        <dbReference type="Pfam" id="PF12706"/>
    </source>
</evidence>
<sequence>MKVQRLAWAGLFLQEGETVILIDPIQQVPAPTSHVVGQPLERLTHFSKLPRPSAILTTHLHADHFDPESAIQAFGHDLPFFVPHSSLEATLQKGLTQVTGMNVGDQTKIGEFLVTAVQSIDGFGNPQVAWIVETKTQRVIHCGDTVWHGYFWEITKRYGPFDIAFLPVNGAVLDIPTHQPPSRLPACLTPEQAVEAAHILQAKKLVPIHYKTFHHPPFYLETEDLEKRLQQAARESQVEVMMAEAGDFVL</sequence>
<dbReference type="PANTHER" id="PTHR43546:SF3">
    <property type="entry name" value="UPF0173 METAL-DEPENDENT HYDROLASE MJ1163"/>
    <property type="match status" value="1"/>
</dbReference>
<dbReference type="PANTHER" id="PTHR43546">
    <property type="entry name" value="UPF0173 METAL-DEPENDENT HYDROLASE MJ1163-RELATED"/>
    <property type="match status" value="1"/>
</dbReference>
<reference evidence="5 6" key="1">
    <citation type="submission" date="2018-10" db="EMBL/GenBank/DDBJ databases">
        <title>Phylogenomics of Brevibacillus.</title>
        <authorList>
            <person name="Dunlap C."/>
        </authorList>
    </citation>
    <scope>NUCLEOTIDE SEQUENCE [LARGE SCALE GENOMIC DNA]</scope>
    <source>
        <strain evidence="5 6">JCM 15716</strain>
    </source>
</reference>
<dbReference type="AlphaFoldDB" id="A0A3M8DZW9"/>
<comment type="catalytic activity">
    <reaction evidence="1">
        <text>3',5'-cyclic CMP + H2O = CMP + H(+)</text>
        <dbReference type="Rhea" id="RHEA:72675"/>
        <dbReference type="ChEBI" id="CHEBI:15377"/>
        <dbReference type="ChEBI" id="CHEBI:15378"/>
        <dbReference type="ChEBI" id="CHEBI:58003"/>
        <dbReference type="ChEBI" id="CHEBI:60377"/>
    </reaction>
    <physiologicalReaction direction="left-to-right" evidence="1">
        <dbReference type="Rhea" id="RHEA:72676"/>
    </physiologicalReaction>
</comment>
<dbReference type="InterPro" id="IPR036866">
    <property type="entry name" value="RibonucZ/Hydroxyglut_hydro"/>
</dbReference>
<dbReference type="Gene3D" id="3.60.15.10">
    <property type="entry name" value="Ribonuclease Z/Hydroxyacylglutathione hydrolase-like"/>
    <property type="match status" value="1"/>
</dbReference>
<dbReference type="EMBL" id="RHHQ01000003">
    <property type="protein sequence ID" value="RNB92537.1"/>
    <property type="molecule type" value="Genomic_DNA"/>
</dbReference>
<dbReference type="Pfam" id="PF12706">
    <property type="entry name" value="Lactamase_B_2"/>
    <property type="match status" value="1"/>
</dbReference>
<comment type="caution">
    <text evidence="5">The sequence shown here is derived from an EMBL/GenBank/DDBJ whole genome shotgun (WGS) entry which is preliminary data.</text>
</comment>
<evidence type="ECO:0000256" key="1">
    <source>
        <dbReference type="ARBA" id="ARBA00034221"/>
    </source>
</evidence>